<gene>
    <name evidence="7" type="ORF">A2983_00710</name>
</gene>
<dbReference type="PROSITE" id="PS00428">
    <property type="entry name" value="FTSW_RODA_SPOVE"/>
    <property type="match status" value="1"/>
</dbReference>
<dbReference type="GO" id="GO:0051301">
    <property type="term" value="P:cell division"/>
    <property type="evidence" value="ECO:0007669"/>
    <property type="project" value="InterPro"/>
</dbReference>
<feature type="transmembrane region" description="Helical" evidence="6">
    <location>
        <begin position="306"/>
        <end position="333"/>
    </location>
</feature>
<evidence type="ECO:0000256" key="1">
    <source>
        <dbReference type="ARBA" id="ARBA00004141"/>
    </source>
</evidence>
<keyword evidence="4 6" id="KW-1133">Transmembrane helix</keyword>
<dbReference type="GO" id="GO:0015648">
    <property type="term" value="F:lipid-linked peptidoglycan transporter activity"/>
    <property type="evidence" value="ECO:0007669"/>
    <property type="project" value="TreeGrafter"/>
</dbReference>
<sequence>MILRSLAEFSRRIDWFLVVAAVGLTGIGLVTIYSVDLSRGTALPFFSTQVISLIISLTVMFSAAWIHHSRYERGAQLIFFLTLIVLIAVLFFGVSIRGTRGWFRVAGFSFQPVEIAKVALIIFLAWRIERSGRQFNQPGFLWGTAIMAGFLIIPVLLQPDLGSAVVLLAIWLGLILLAGIRTRYIMTLFIIGIGVMIIGWMFLFKDYQKERVLTFINPALDPLGAGYNVNQSMIAIGSGKFFGRGLGFGSQSQLHFLPEAQTDFAISVIGEELGFVGLILVLGLYAILLIRLVFIAHQARADFRAYTVAGIIILFSVQLTVNMGAALGILPVTGVTLPFISYGGSSLITNYLLLGIALSINRQAKTA</sequence>
<feature type="transmembrane region" description="Helical" evidence="6">
    <location>
        <begin position="187"/>
        <end position="204"/>
    </location>
</feature>
<organism evidence="7 8">
    <name type="scientific">Candidatus Magasanikbacteria bacterium RIFCSPLOWO2_01_FULL_40_15</name>
    <dbReference type="NCBI Taxonomy" id="1798686"/>
    <lineage>
        <taxon>Bacteria</taxon>
        <taxon>Candidatus Magasanikiibacteriota</taxon>
    </lineage>
</organism>
<comment type="subcellular location">
    <subcellularLocation>
        <location evidence="1">Membrane</location>
        <topology evidence="1">Multi-pass membrane protein</topology>
    </subcellularLocation>
</comment>
<evidence type="ECO:0000256" key="4">
    <source>
        <dbReference type="ARBA" id="ARBA00022989"/>
    </source>
</evidence>
<proteinExistence type="predicted"/>
<dbReference type="PANTHER" id="PTHR30474">
    <property type="entry name" value="CELL CYCLE PROTEIN"/>
    <property type="match status" value="1"/>
</dbReference>
<feature type="transmembrane region" description="Helical" evidence="6">
    <location>
        <begin position="339"/>
        <end position="360"/>
    </location>
</feature>
<evidence type="ECO:0000256" key="3">
    <source>
        <dbReference type="ARBA" id="ARBA00022960"/>
    </source>
</evidence>
<evidence type="ECO:0000313" key="7">
    <source>
        <dbReference type="EMBL" id="OGH78840.1"/>
    </source>
</evidence>
<feature type="transmembrane region" description="Helical" evidence="6">
    <location>
        <begin position="108"/>
        <end position="128"/>
    </location>
</feature>
<feature type="transmembrane region" description="Helical" evidence="6">
    <location>
        <begin position="12"/>
        <end position="33"/>
    </location>
</feature>
<feature type="transmembrane region" description="Helical" evidence="6">
    <location>
        <begin position="140"/>
        <end position="157"/>
    </location>
</feature>
<feature type="transmembrane region" description="Helical" evidence="6">
    <location>
        <begin position="77"/>
        <end position="96"/>
    </location>
</feature>
<evidence type="ECO:0000313" key="8">
    <source>
        <dbReference type="Proteomes" id="UP000177040"/>
    </source>
</evidence>
<reference evidence="7 8" key="1">
    <citation type="journal article" date="2016" name="Nat. Commun.">
        <title>Thousands of microbial genomes shed light on interconnected biogeochemical processes in an aquifer system.</title>
        <authorList>
            <person name="Anantharaman K."/>
            <person name="Brown C.T."/>
            <person name="Hug L.A."/>
            <person name="Sharon I."/>
            <person name="Castelle C.J."/>
            <person name="Probst A.J."/>
            <person name="Thomas B.C."/>
            <person name="Singh A."/>
            <person name="Wilkins M.J."/>
            <person name="Karaoz U."/>
            <person name="Brodie E.L."/>
            <person name="Williams K.H."/>
            <person name="Hubbard S.S."/>
            <person name="Banfield J.F."/>
        </authorList>
    </citation>
    <scope>NUCLEOTIDE SEQUENCE [LARGE SCALE GENOMIC DNA]</scope>
</reference>
<dbReference type="InterPro" id="IPR018365">
    <property type="entry name" value="Cell_cycle_FtsW-rel_CS"/>
</dbReference>
<protein>
    <submittedName>
        <fullName evidence="7">Rod shape-determining protein RodA</fullName>
    </submittedName>
</protein>
<dbReference type="InterPro" id="IPR001182">
    <property type="entry name" value="FtsW/RodA"/>
</dbReference>
<dbReference type="NCBIfam" id="TIGR02210">
    <property type="entry name" value="rodA_shape"/>
    <property type="match status" value="1"/>
</dbReference>
<comment type="caution">
    <text evidence="7">The sequence shown here is derived from an EMBL/GenBank/DDBJ whole genome shotgun (WGS) entry which is preliminary data.</text>
</comment>
<name>A0A1F6N585_9BACT</name>
<keyword evidence="3" id="KW-0133">Cell shape</keyword>
<dbReference type="EMBL" id="MFQH01000001">
    <property type="protein sequence ID" value="OGH78840.1"/>
    <property type="molecule type" value="Genomic_DNA"/>
</dbReference>
<evidence type="ECO:0000256" key="5">
    <source>
        <dbReference type="ARBA" id="ARBA00023136"/>
    </source>
</evidence>
<accession>A0A1F6N585</accession>
<dbReference type="AlphaFoldDB" id="A0A1F6N585"/>
<keyword evidence="5 6" id="KW-0472">Membrane</keyword>
<dbReference type="InterPro" id="IPR011923">
    <property type="entry name" value="RodA/MrdB"/>
</dbReference>
<feature type="transmembrane region" description="Helical" evidence="6">
    <location>
        <begin position="273"/>
        <end position="294"/>
    </location>
</feature>
<evidence type="ECO:0000256" key="2">
    <source>
        <dbReference type="ARBA" id="ARBA00022692"/>
    </source>
</evidence>
<dbReference type="Proteomes" id="UP000177040">
    <property type="component" value="Unassembled WGS sequence"/>
</dbReference>
<feature type="transmembrane region" description="Helical" evidence="6">
    <location>
        <begin position="45"/>
        <end position="65"/>
    </location>
</feature>
<dbReference type="GO" id="GO:0032153">
    <property type="term" value="C:cell division site"/>
    <property type="evidence" value="ECO:0007669"/>
    <property type="project" value="TreeGrafter"/>
</dbReference>
<dbReference type="GO" id="GO:0008360">
    <property type="term" value="P:regulation of cell shape"/>
    <property type="evidence" value="ECO:0007669"/>
    <property type="project" value="UniProtKB-KW"/>
</dbReference>
<dbReference type="GO" id="GO:0005886">
    <property type="term" value="C:plasma membrane"/>
    <property type="evidence" value="ECO:0007669"/>
    <property type="project" value="TreeGrafter"/>
</dbReference>
<evidence type="ECO:0000256" key="6">
    <source>
        <dbReference type="SAM" id="Phobius"/>
    </source>
</evidence>
<feature type="transmembrane region" description="Helical" evidence="6">
    <location>
        <begin position="163"/>
        <end position="180"/>
    </location>
</feature>
<keyword evidence="2 6" id="KW-0812">Transmembrane</keyword>
<dbReference type="Pfam" id="PF01098">
    <property type="entry name" value="FTSW_RODA_SPOVE"/>
    <property type="match status" value="1"/>
</dbReference>